<gene>
    <name evidence="1" type="ORF">Airi02_098510</name>
</gene>
<dbReference type="RefSeq" id="WP_285583842.1">
    <property type="nucleotide sequence ID" value="NZ_BSTK01000023.1"/>
</dbReference>
<evidence type="ECO:0000313" key="2">
    <source>
        <dbReference type="Proteomes" id="UP001165074"/>
    </source>
</evidence>
<keyword evidence="2" id="KW-1185">Reference proteome</keyword>
<reference evidence="1" key="1">
    <citation type="submission" date="2023-03" db="EMBL/GenBank/DDBJ databases">
        <title>Actinoallomurus iriomotensis NBRC 103684.</title>
        <authorList>
            <person name="Ichikawa N."/>
            <person name="Sato H."/>
            <person name="Tonouchi N."/>
        </authorList>
    </citation>
    <scope>NUCLEOTIDE SEQUENCE</scope>
    <source>
        <strain evidence="1">NBRC 103684</strain>
    </source>
</reference>
<dbReference type="Proteomes" id="UP001165074">
    <property type="component" value="Unassembled WGS sequence"/>
</dbReference>
<comment type="caution">
    <text evidence="1">The sequence shown here is derived from an EMBL/GenBank/DDBJ whole genome shotgun (WGS) entry which is preliminary data.</text>
</comment>
<proteinExistence type="predicted"/>
<protein>
    <submittedName>
        <fullName evidence="1">Uncharacterized protein</fullName>
    </submittedName>
</protein>
<accession>A0A9W6SEC1</accession>
<organism evidence="1 2">
    <name type="scientific">Actinoallomurus iriomotensis</name>
    <dbReference type="NCBI Taxonomy" id="478107"/>
    <lineage>
        <taxon>Bacteria</taxon>
        <taxon>Bacillati</taxon>
        <taxon>Actinomycetota</taxon>
        <taxon>Actinomycetes</taxon>
        <taxon>Streptosporangiales</taxon>
        <taxon>Thermomonosporaceae</taxon>
        <taxon>Actinoallomurus</taxon>
    </lineage>
</organism>
<sequence>MDVVAVSEAVALMAATGAVSGLGESAALGVVGRIRERMRGVFTSDARSVDALERAVADPSDGRVQELAAALAWYARRDEEFAGELAGWAREYAPAGSVVQNVRAGRDAYTAGRDMTVNQRPDTAE</sequence>
<name>A0A9W6SEC1_9ACTN</name>
<dbReference type="EMBL" id="BSTK01000023">
    <property type="protein sequence ID" value="GLY91923.1"/>
    <property type="molecule type" value="Genomic_DNA"/>
</dbReference>
<dbReference type="AlphaFoldDB" id="A0A9W6SEC1"/>
<evidence type="ECO:0000313" key="1">
    <source>
        <dbReference type="EMBL" id="GLY91923.1"/>
    </source>
</evidence>